<reference evidence="2" key="1">
    <citation type="journal article" date="2022" name="Mol. Ecol. Resour.">
        <title>The genomes of chicory, endive, great burdock and yacon provide insights into Asteraceae palaeo-polyploidization history and plant inulin production.</title>
        <authorList>
            <person name="Fan W."/>
            <person name="Wang S."/>
            <person name="Wang H."/>
            <person name="Wang A."/>
            <person name="Jiang F."/>
            <person name="Liu H."/>
            <person name="Zhao H."/>
            <person name="Xu D."/>
            <person name="Zhang Y."/>
        </authorList>
    </citation>
    <scope>NUCLEOTIDE SEQUENCE [LARGE SCALE GENOMIC DNA]</scope>
    <source>
        <strain evidence="2">cv. Yunnan</strain>
    </source>
</reference>
<dbReference type="Proteomes" id="UP001056120">
    <property type="component" value="Linkage Group LG07"/>
</dbReference>
<proteinExistence type="predicted"/>
<accession>A0ACB9IRL3</accession>
<sequence>MGYHGRPNDTQARKGGLVGEWRYFMHVIIQCLSPRKAGTDGLKTALQAAMVALTLNKRFNFARYVYREMVMQITPAEGQGFLMYPRFIQMILNHLLPDLPQHPIRLTLTPMSKRIFTDCTKVKQQNQALIPDNTPLFGHLINPDYVEPPNDNWFHPDEIAQVQGQNVQQQQQQPQQPIPQVQVQQQQQVPVQQPIPQVQVTQQQIPIQEQVPIPQAQVDIPINEPVLEEFVHEHEQDLGMNMDDFVDEVVNSPIHEAEGNVVTENESSSSSSDTILPIYEETVSDESRDFSSDHYERLARIPLANAGKRLKSTADRQRCKSVWDPPSGSVLGKRTLADESYDSDFNPDPKSQKLMAASIVAAQSSQGVEDATFVASLIVTPPSSKEQSPVLTPVPPMIIPTPSTSVDTLVSTDTQRQLVIQTQASQIAAMQALMSKLVERLDAQGELRIRDACHTESIQRHDDEENDPSGNIEGDRQYADVNPISKVQGSRHHNPLMETKILLELMKKRILLLEFFAESEEEEAEKIACLDDIDELFNDIEDDVSDNEIEEGEIVEIEIEKSQDKVIYEGCDGLNVPYNFIQDDVITEFNYEGATDSMDSFEDITLPEDTADSKIDTDDENIQSNTDAEANTTHTESPKVNVEPVMYRNTCMTREQWKDVVNSWMKVLPKSQAQPAQKENYVNKERCVGRIISWFYDNDTKLFAIKRSDGVQYLKPRIKYFNTLPKCEMNGLASKPLINRAKFGLADVIANLIKREGGSGKYERLKPQKGKRVKKINQKTGKVTWKYKFKPVRVVHRIPLKKIPQDFLGNMKWWYVDVNTGEARIEDKDNKVIVCFYDAMNLINFSKKDQRMLRKNEIMFTDEWKEQGLQYKRVLEICRRYGVHAGSRLPDNWKSSS</sequence>
<gene>
    <name evidence="1" type="ORF">L1987_20364</name>
</gene>
<evidence type="ECO:0000313" key="1">
    <source>
        <dbReference type="EMBL" id="KAI3810742.1"/>
    </source>
</evidence>
<organism evidence="1 2">
    <name type="scientific">Smallanthus sonchifolius</name>
    <dbReference type="NCBI Taxonomy" id="185202"/>
    <lineage>
        <taxon>Eukaryota</taxon>
        <taxon>Viridiplantae</taxon>
        <taxon>Streptophyta</taxon>
        <taxon>Embryophyta</taxon>
        <taxon>Tracheophyta</taxon>
        <taxon>Spermatophyta</taxon>
        <taxon>Magnoliopsida</taxon>
        <taxon>eudicotyledons</taxon>
        <taxon>Gunneridae</taxon>
        <taxon>Pentapetalae</taxon>
        <taxon>asterids</taxon>
        <taxon>campanulids</taxon>
        <taxon>Asterales</taxon>
        <taxon>Asteraceae</taxon>
        <taxon>Asteroideae</taxon>
        <taxon>Heliantheae alliance</taxon>
        <taxon>Millerieae</taxon>
        <taxon>Smallanthus</taxon>
    </lineage>
</organism>
<name>A0ACB9IRL3_9ASTR</name>
<comment type="caution">
    <text evidence="1">The sequence shown here is derived from an EMBL/GenBank/DDBJ whole genome shotgun (WGS) entry which is preliminary data.</text>
</comment>
<keyword evidence="2" id="KW-1185">Reference proteome</keyword>
<reference evidence="1 2" key="2">
    <citation type="journal article" date="2022" name="Mol. Ecol. Resour.">
        <title>The genomes of chicory, endive, great burdock and yacon provide insights into Asteraceae paleo-polyploidization history and plant inulin production.</title>
        <authorList>
            <person name="Fan W."/>
            <person name="Wang S."/>
            <person name="Wang H."/>
            <person name="Wang A."/>
            <person name="Jiang F."/>
            <person name="Liu H."/>
            <person name="Zhao H."/>
            <person name="Xu D."/>
            <person name="Zhang Y."/>
        </authorList>
    </citation>
    <scope>NUCLEOTIDE SEQUENCE [LARGE SCALE GENOMIC DNA]</scope>
    <source>
        <strain evidence="2">cv. Yunnan</strain>
        <tissue evidence="1">Leaves</tissue>
    </source>
</reference>
<protein>
    <submittedName>
        <fullName evidence="1">Uncharacterized protein</fullName>
    </submittedName>
</protein>
<dbReference type="EMBL" id="CM042024">
    <property type="protein sequence ID" value="KAI3810742.1"/>
    <property type="molecule type" value="Genomic_DNA"/>
</dbReference>
<evidence type="ECO:0000313" key="2">
    <source>
        <dbReference type="Proteomes" id="UP001056120"/>
    </source>
</evidence>